<reference evidence="3 4" key="1">
    <citation type="journal article" date="2008" name="Proc. Natl. Acad. Sci. U.S.A.">
        <title>Niche adaptation and genome expansion in the chlorophyll d-producing cyanobacterium Acaryochloris marina.</title>
        <authorList>
            <person name="Swingley W.D."/>
            <person name="Chen M."/>
            <person name="Cheung P.C."/>
            <person name="Conrad A.L."/>
            <person name="Dejesa L.C."/>
            <person name="Hao J."/>
            <person name="Honchak B.M."/>
            <person name="Karbach L.E."/>
            <person name="Kurdoglu A."/>
            <person name="Lahiri S."/>
            <person name="Mastrian S.D."/>
            <person name="Miyashita H."/>
            <person name="Page L."/>
            <person name="Ramakrishna P."/>
            <person name="Satoh S."/>
            <person name="Sattley W.M."/>
            <person name="Shimada Y."/>
            <person name="Taylor H.L."/>
            <person name="Tomo T."/>
            <person name="Tsuchiya T."/>
            <person name="Wang Z.T."/>
            <person name="Raymond J."/>
            <person name="Mimuro M."/>
            <person name="Blankenship R.E."/>
            <person name="Touchman J.W."/>
        </authorList>
    </citation>
    <scope>NUCLEOTIDE SEQUENCE [LARGE SCALE GENOMIC DNA]</scope>
    <source>
        <strain evidence="4">MBIC 11017</strain>
    </source>
</reference>
<evidence type="ECO:0000256" key="1">
    <source>
        <dbReference type="SAM" id="SignalP"/>
    </source>
</evidence>
<dbReference type="RefSeq" id="WP_012166430.1">
    <property type="nucleotide sequence ID" value="NC_009925.1"/>
</dbReference>
<feature type="signal peptide" evidence="1">
    <location>
        <begin position="1"/>
        <end position="22"/>
    </location>
</feature>
<accession>B0C7G8</accession>
<proteinExistence type="predicted"/>
<name>B0C7G8_ACAM1</name>
<evidence type="ECO:0000259" key="2">
    <source>
        <dbReference type="PROSITE" id="PS51549"/>
    </source>
</evidence>
<dbReference type="KEGG" id="amr:AM1_6322"/>
<evidence type="ECO:0000313" key="3">
    <source>
        <dbReference type="EMBL" id="ABW31252.1"/>
    </source>
</evidence>
<dbReference type="STRING" id="329726.AM1_6322"/>
<dbReference type="PROSITE" id="PS51549">
    <property type="entry name" value="DM13"/>
    <property type="match status" value="1"/>
</dbReference>
<dbReference type="AlphaFoldDB" id="B0C7G8"/>
<dbReference type="eggNOG" id="ENOG50332PK">
    <property type="taxonomic scope" value="Bacteria"/>
</dbReference>
<dbReference type="InterPro" id="IPR019545">
    <property type="entry name" value="DM13_domain"/>
</dbReference>
<gene>
    <name evidence="3" type="ordered locus">AM1_6322</name>
</gene>
<evidence type="ECO:0000313" key="4">
    <source>
        <dbReference type="Proteomes" id="UP000000268"/>
    </source>
</evidence>
<dbReference type="OrthoDB" id="463944at2"/>
<dbReference type="Pfam" id="PF10517">
    <property type="entry name" value="DM13"/>
    <property type="match status" value="1"/>
</dbReference>
<organism evidence="3 4">
    <name type="scientific">Acaryochloris marina (strain MBIC 11017)</name>
    <dbReference type="NCBI Taxonomy" id="329726"/>
    <lineage>
        <taxon>Bacteria</taxon>
        <taxon>Bacillati</taxon>
        <taxon>Cyanobacteriota</taxon>
        <taxon>Cyanophyceae</taxon>
        <taxon>Acaryochloridales</taxon>
        <taxon>Acaryochloridaceae</taxon>
        <taxon>Acaryochloris</taxon>
    </lineage>
</organism>
<protein>
    <recommendedName>
        <fullName evidence="2">DM13 domain-containing protein</fullName>
    </recommendedName>
</protein>
<dbReference type="HOGENOM" id="CLU_117522_0_0_3"/>
<sequence length="132" mass="14220">MITKSLITAAAILTVTPTLAWAADVLEGATVVESATFTGESDHTVSGKVEIVKKGKVYYLVLGEDFSFDGAPDPRLGFSSQDSYVETSTFSGLNLDSGKQIYRLPATLDISNFDEVTIWCEKFGVPLAEAKF</sequence>
<feature type="domain" description="DM13" evidence="2">
    <location>
        <begin position="35"/>
        <end position="132"/>
    </location>
</feature>
<dbReference type="Proteomes" id="UP000000268">
    <property type="component" value="Chromosome"/>
</dbReference>
<feature type="chain" id="PRO_5005335900" description="DM13 domain-containing protein" evidence="1">
    <location>
        <begin position="23"/>
        <end position="132"/>
    </location>
</feature>
<keyword evidence="1" id="KW-0732">Signal</keyword>
<dbReference type="EMBL" id="CP000828">
    <property type="protein sequence ID" value="ABW31252.1"/>
    <property type="molecule type" value="Genomic_DNA"/>
</dbReference>
<keyword evidence="4" id="KW-1185">Reference proteome</keyword>